<feature type="compositionally biased region" description="Low complexity" evidence="3">
    <location>
        <begin position="15"/>
        <end position="35"/>
    </location>
</feature>
<feature type="domain" description="DNA replication factor Cdt1 C-terminal" evidence="4">
    <location>
        <begin position="395"/>
        <end position="490"/>
    </location>
</feature>
<gene>
    <name evidence="5" type="ORF">WHR41_01366</name>
</gene>
<dbReference type="Pfam" id="PF26121">
    <property type="entry name" value="HTH_CDT1"/>
    <property type="match status" value="1"/>
</dbReference>
<evidence type="ECO:0000256" key="1">
    <source>
        <dbReference type="ARBA" id="ARBA00008356"/>
    </source>
</evidence>
<feature type="region of interest" description="Disordered" evidence="3">
    <location>
        <begin position="125"/>
        <end position="150"/>
    </location>
</feature>
<evidence type="ECO:0000259" key="4">
    <source>
        <dbReference type="Pfam" id="PF16679"/>
    </source>
</evidence>
<dbReference type="GeneID" id="96002810"/>
<feature type="region of interest" description="Disordered" evidence="3">
    <location>
        <begin position="361"/>
        <end position="389"/>
    </location>
</feature>
<name>A0AB34KZ95_9PEZI</name>
<dbReference type="Gene3D" id="1.10.10.1420">
    <property type="entry name" value="DNA replication factor Cdt1, C-terminal WH domain"/>
    <property type="match status" value="1"/>
</dbReference>
<dbReference type="InterPro" id="IPR038090">
    <property type="entry name" value="Cdt1_C_WH_dom_sf"/>
</dbReference>
<dbReference type="AlphaFoldDB" id="A0AB34KZ95"/>
<evidence type="ECO:0000256" key="2">
    <source>
        <dbReference type="ARBA" id="ARBA00023306"/>
    </source>
</evidence>
<feature type="compositionally biased region" description="Polar residues" evidence="3">
    <location>
        <begin position="378"/>
        <end position="389"/>
    </location>
</feature>
<dbReference type="RefSeq" id="XP_069233322.1">
    <property type="nucleotide sequence ID" value="XM_069369972.1"/>
</dbReference>
<protein>
    <recommendedName>
        <fullName evidence="4">DNA replication factor Cdt1 C-terminal domain-containing protein</fullName>
    </recommendedName>
</protein>
<comment type="similarity">
    <text evidence="1">Belongs to the Cdt1 family.</text>
</comment>
<accession>A0AB34KZ95</accession>
<sequence length="518" mass="56161">MAAPSRKRKAAVEDATASKQTTCTTTLKTAKSSATPGSLDDGKQTQKRRRTGNARSSTPPPPAPGSAVASSKRKRTLDSVAEQSDEDQERKSGVPDGFFKKFAEESDQARERKFKVQEGFFKKFAKPKTAGTPQSSQFKDTLPSPAQTPTRNAQQLFDRMNLRATSPPTHPPSKKSRTLETPPTSPDVEKVQPNAVLPEELRDLLSLHSSFLTAWSLHSAHNSGSASAVNIKILLPMITANWRKRSVTVSDVRKILALTPNSGAAFMLEDRARAGIFLARVLPSEQDTQRQTTYIDEAALNAVFETSLREAWADWCSKTPEELLTGRSFVRQLPQAEMVQNEATKNAAPLYSRGQQRLADLKAGQAAAKAETESAQSPAPSTAKNASGIQNRNTSLLDRILAKQASTAALPAGPTRSELERKSALHRIEDVTRVLDMLAAGQMRASFSMPAVVQHLQQSLRNPITREETERCLGIMAAEIMPSFVKVVASGALKGVVVTRGGKIGFADLKERLANAGA</sequence>
<dbReference type="Pfam" id="PF16679">
    <property type="entry name" value="CDT1_C"/>
    <property type="match status" value="1"/>
</dbReference>
<feature type="compositionally biased region" description="Polar residues" evidence="3">
    <location>
        <begin position="131"/>
        <end position="150"/>
    </location>
</feature>
<keyword evidence="6" id="KW-1185">Reference proteome</keyword>
<organism evidence="5 6">
    <name type="scientific">Cladosporium halotolerans</name>
    <dbReference type="NCBI Taxonomy" id="1052096"/>
    <lineage>
        <taxon>Eukaryota</taxon>
        <taxon>Fungi</taxon>
        <taxon>Dikarya</taxon>
        <taxon>Ascomycota</taxon>
        <taxon>Pezizomycotina</taxon>
        <taxon>Dothideomycetes</taxon>
        <taxon>Dothideomycetidae</taxon>
        <taxon>Cladosporiales</taxon>
        <taxon>Cladosporiaceae</taxon>
        <taxon>Cladosporium</taxon>
    </lineage>
</organism>
<comment type="caution">
    <text evidence="5">The sequence shown here is derived from an EMBL/GenBank/DDBJ whole genome shotgun (WGS) entry which is preliminary data.</text>
</comment>
<feature type="compositionally biased region" description="Basic and acidic residues" evidence="3">
    <location>
        <begin position="88"/>
        <end position="111"/>
    </location>
</feature>
<feature type="region of interest" description="Disordered" evidence="3">
    <location>
        <begin position="1"/>
        <end position="111"/>
    </location>
</feature>
<dbReference type="InterPro" id="IPR032054">
    <property type="entry name" value="Cdt1_C"/>
</dbReference>
<dbReference type="Proteomes" id="UP000803884">
    <property type="component" value="Unassembled WGS sequence"/>
</dbReference>
<evidence type="ECO:0000313" key="6">
    <source>
        <dbReference type="Proteomes" id="UP000803884"/>
    </source>
</evidence>
<feature type="region of interest" description="Disordered" evidence="3">
    <location>
        <begin position="163"/>
        <end position="190"/>
    </location>
</feature>
<feature type="compositionally biased region" description="Low complexity" evidence="3">
    <location>
        <begin position="361"/>
        <end position="377"/>
    </location>
</feature>
<evidence type="ECO:0000256" key="3">
    <source>
        <dbReference type="SAM" id="MobiDB-lite"/>
    </source>
</evidence>
<proteinExistence type="inferred from homology"/>
<evidence type="ECO:0000313" key="5">
    <source>
        <dbReference type="EMBL" id="KAL1590217.1"/>
    </source>
</evidence>
<keyword evidence="2" id="KW-0131">Cell cycle</keyword>
<reference evidence="5 6" key="1">
    <citation type="journal article" date="2020" name="Microbiol. Resour. Announc.">
        <title>Draft Genome Sequence of a Cladosporium Species Isolated from the Mesophotic Ascidian Didemnum maculosum.</title>
        <authorList>
            <person name="Gioti A."/>
            <person name="Siaperas R."/>
            <person name="Nikolaivits E."/>
            <person name="Le Goff G."/>
            <person name="Ouazzani J."/>
            <person name="Kotoulas G."/>
            <person name="Topakas E."/>
        </authorList>
    </citation>
    <scope>NUCLEOTIDE SEQUENCE [LARGE SCALE GENOMIC DNA]</scope>
    <source>
        <strain evidence="5 6">TM138-S3</strain>
    </source>
</reference>
<dbReference type="EMBL" id="JAAQHG020000003">
    <property type="protein sequence ID" value="KAL1590217.1"/>
    <property type="molecule type" value="Genomic_DNA"/>
</dbReference>